<evidence type="ECO:0000313" key="3">
    <source>
        <dbReference type="Proteomes" id="UP000276834"/>
    </source>
</evidence>
<proteinExistence type="predicted"/>
<dbReference type="OrthoDB" id="25179at2759"/>
<name>A0A3L8SDT2_CHLGU</name>
<keyword evidence="3" id="KW-1185">Reference proteome</keyword>
<protein>
    <submittedName>
        <fullName evidence="2">Uncharacterized protein</fullName>
    </submittedName>
</protein>
<evidence type="ECO:0000256" key="1">
    <source>
        <dbReference type="SAM" id="MobiDB-lite"/>
    </source>
</evidence>
<dbReference type="Proteomes" id="UP000276834">
    <property type="component" value="Unassembled WGS sequence"/>
</dbReference>
<dbReference type="AlphaFoldDB" id="A0A3L8SDT2"/>
<comment type="caution">
    <text evidence="2">The sequence shown here is derived from an EMBL/GenBank/DDBJ whole genome shotgun (WGS) entry which is preliminary data.</text>
</comment>
<feature type="compositionally biased region" description="Basic and acidic residues" evidence="1">
    <location>
        <begin position="21"/>
        <end position="33"/>
    </location>
</feature>
<evidence type="ECO:0000313" key="2">
    <source>
        <dbReference type="EMBL" id="RLW00508.1"/>
    </source>
</evidence>
<dbReference type="EMBL" id="QUSF01000027">
    <property type="protein sequence ID" value="RLW00508.1"/>
    <property type="molecule type" value="Genomic_DNA"/>
</dbReference>
<organism evidence="2 3">
    <name type="scientific">Chloebia gouldiae</name>
    <name type="common">Gouldian finch</name>
    <name type="synonym">Erythrura gouldiae</name>
    <dbReference type="NCBI Taxonomy" id="44316"/>
    <lineage>
        <taxon>Eukaryota</taxon>
        <taxon>Metazoa</taxon>
        <taxon>Chordata</taxon>
        <taxon>Craniata</taxon>
        <taxon>Vertebrata</taxon>
        <taxon>Euteleostomi</taxon>
        <taxon>Archelosauria</taxon>
        <taxon>Archosauria</taxon>
        <taxon>Dinosauria</taxon>
        <taxon>Saurischia</taxon>
        <taxon>Theropoda</taxon>
        <taxon>Coelurosauria</taxon>
        <taxon>Aves</taxon>
        <taxon>Neognathae</taxon>
        <taxon>Neoaves</taxon>
        <taxon>Telluraves</taxon>
        <taxon>Australaves</taxon>
        <taxon>Passeriformes</taxon>
        <taxon>Passeroidea</taxon>
        <taxon>Passeridae</taxon>
        <taxon>Chloebia</taxon>
    </lineage>
</organism>
<feature type="region of interest" description="Disordered" evidence="1">
    <location>
        <begin position="21"/>
        <end position="83"/>
    </location>
</feature>
<accession>A0A3L8SDT2</accession>
<sequence length="83" mass="9425">MESAMKPVTYCVQQQRASRQMKYEGMENSERSHLSSFTMKLKGKFHSPKIKRTPSKKGKQADLTVKTPEKSVNKVSKGHVLSL</sequence>
<reference evidence="2 3" key="1">
    <citation type="journal article" date="2018" name="Proc. R. Soc. B">
        <title>A non-coding region near Follistatin controls head colour polymorphism in the Gouldian finch.</title>
        <authorList>
            <person name="Toomey M.B."/>
            <person name="Marques C.I."/>
            <person name="Andrade P."/>
            <person name="Araujo P.M."/>
            <person name="Sabatino S."/>
            <person name="Gazda M.A."/>
            <person name="Afonso S."/>
            <person name="Lopes R.J."/>
            <person name="Corbo J.C."/>
            <person name="Carneiro M."/>
        </authorList>
    </citation>
    <scope>NUCLEOTIDE SEQUENCE [LARGE SCALE GENOMIC DNA]</scope>
    <source>
        <strain evidence="2">Red01</strain>
        <tissue evidence="2">Muscle</tissue>
    </source>
</reference>
<feature type="compositionally biased region" description="Basic residues" evidence="1">
    <location>
        <begin position="41"/>
        <end position="58"/>
    </location>
</feature>
<gene>
    <name evidence="2" type="ORF">DV515_00008794</name>
</gene>